<reference evidence="1" key="2">
    <citation type="journal article" date="2017" name="Dev. Cell">
        <title>Antagonistic Self-Organizing Patterning Systems Control Maintenance and Regeneration of the Anteroposterior Axis in Planarians.</title>
        <authorList>
            <person name="Stuckemann T."/>
            <person name="Cleland J.P."/>
            <person name="Werner S."/>
            <person name="Thi-Kim Vu H."/>
            <person name="Bayersdorf R."/>
            <person name="Liu S.Y."/>
            <person name="Friedrich B."/>
            <person name="Julicher F."/>
            <person name="Rink J.C."/>
        </authorList>
    </citation>
    <scope>NUCLEOTIDE SEQUENCE</scope>
</reference>
<name>A0A1S6KMK3_SCHMD</name>
<reference evidence="1" key="1">
    <citation type="submission" date="2016-12" db="EMBL/GenBank/DDBJ databases">
        <authorList>
            <person name="Song W.-J."/>
            <person name="Kurnit D.M."/>
        </authorList>
    </citation>
    <scope>NUCLEOTIDE SEQUENCE</scope>
</reference>
<proteinExistence type="evidence at transcript level"/>
<sequence length="230" mass="26750">MKSQNQLGKVRVSQIALKDEIVHKSMRTLINQSGTRPKVYPFIHNKVLIPGDYRNLIEQFQIPTKMHSTIGIQEELPTHIFCHQLGSNLCWRCSRKMVNRKLKEQIETDLTNSEPEMFLRLICIENVLKDMNLPLFSNSETAPWKSGLSNSETFSDGPLFFPNSQKTAQIELENVSNEISNLASNIKEKKKFTNKEFNYRMINSNKTIQDSKREKKSMKYVEPPVFESFY</sequence>
<evidence type="ECO:0000313" key="1">
    <source>
        <dbReference type="EMBL" id="AQT19799.1"/>
    </source>
</evidence>
<dbReference type="AlphaFoldDB" id="A0A1S6KMK3"/>
<dbReference type="EMBL" id="KY348694">
    <property type="protein sequence ID" value="AQT19799.1"/>
    <property type="molecule type" value="mRNA"/>
</dbReference>
<protein>
    <submittedName>
        <fullName evidence="1">Uncharacterized protein</fullName>
    </submittedName>
</protein>
<accession>A0A1S6KMK3</accession>
<organism evidence="1">
    <name type="scientific">Schmidtea mediterranea</name>
    <name type="common">Freshwater planarian flatworm</name>
    <dbReference type="NCBI Taxonomy" id="79327"/>
    <lineage>
        <taxon>Eukaryota</taxon>
        <taxon>Metazoa</taxon>
        <taxon>Spiralia</taxon>
        <taxon>Lophotrochozoa</taxon>
        <taxon>Platyhelminthes</taxon>
        <taxon>Rhabditophora</taxon>
        <taxon>Seriata</taxon>
        <taxon>Tricladida</taxon>
        <taxon>Continenticola</taxon>
        <taxon>Geoplanoidea</taxon>
        <taxon>Dugesiidae</taxon>
        <taxon>Schmidtea</taxon>
    </lineage>
</organism>